<dbReference type="PROSITE" id="PS00139">
    <property type="entry name" value="THIOL_PROTEASE_CYS"/>
    <property type="match status" value="1"/>
</dbReference>
<keyword evidence="3" id="KW-0378">Hydrolase</keyword>
<evidence type="ECO:0000256" key="4">
    <source>
        <dbReference type="SAM" id="MobiDB-lite"/>
    </source>
</evidence>
<gene>
    <name evidence="6" type="ORF">IW261DRAFT_1639013</name>
</gene>
<dbReference type="InterPro" id="IPR000169">
    <property type="entry name" value="Pept_cys_AS"/>
</dbReference>
<dbReference type="PROSITE" id="PS50203">
    <property type="entry name" value="CALPAIN_CAT"/>
    <property type="match status" value="1"/>
</dbReference>
<dbReference type="InterPro" id="IPR001300">
    <property type="entry name" value="Peptidase_C2_calpain_cat"/>
</dbReference>
<dbReference type="Pfam" id="PF00648">
    <property type="entry name" value="Peptidase_C2"/>
    <property type="match status" value="1"/>
</dbReference>
<dbReference type="PRINTS" id="PR00704">
    <property type="entry name" value="CALPAIN"/>
</dbReference>
<evidence type="ECO:0000313" key="7">
    <source>
        <dbReference type="Proteomes" id="UP001175227"/>
    </source>
</evidence>
<dbReference type="GO" id="GO:0006508">
    <property type="term" value="P:proteolysis"/>
    <property type="evidence" value="ECO:0007669"/>
    <property type="project" value="UniProtKB-KW"/>
</dbReference>
<dbReference type="AlphaFoldDB" id="A0AA39PQH9"/>
<dbReference type="PANTHER" id="PTHR10183:SF425">
    <property type="entry name" value="CALPAIN-5"/>
    <property type="match status" value="1"/>
</dbReference>
<dbReference type="GO" id="GO:0004198">
    <property type="term" value="F:calcium-dependent cysteine-type endopeptidase activity"/>
    <property type="evidence" value="ECO:0007669"/>
    <property type="project" value="InterPro"/>
</dbReference>
<reference evidence="6" key="1">
    <citation type="submission" date="2023-06" db="EMBL/GenBank/DDBJ databases">
        <authorList>
            <consortium name="Lawrence Berkeley National Laboratory"/>
            <person name="Ahrendt S."/>
            <person name="Sahu N."/>
            <person name="Indic B."/>
            <person name="Wong-Bajracharya J."/>
            <person name="Merenyi Z."/>
            <person name="Ke H.-M."/>
            <person name="Monk M."/>
            <person name="Kocsube S."/>
            <person name="Drula E."/>
            <person name="Lipzen A."/>
            <person name="Balint B."/>
            <person name="Henrissat B."/>
            <person name="Andreopoulos B."/>
            <person name="Martin F.M."/>
            <person name="Harder C.B."/>
            <person name="Rigling D."/>
            <person name="Ford K.L."/>
            <person name="Foster G.D."/>
            <person name="Pangilinan J."/>
            <person name="Papanicolaou A."/>
            <person name="Barry K."/>
            <person name="LaButti K."/>
            <person name="Viragh M."/>
            <person name="Koriabine M."/>
            <person name="Yan M."/>
            <person name="Riley R."/>
            <person name="Champramary S."/>
            <person name="Plett K.L."/>
            <person name="Tsai I.J."/>
            <person name="Slot J."/>
            <person name="Sipos G."/>
            <person name="Plett J."/>
            <person name="Nagy L.G."/>
            <person name="Grigoriev I.V."/>
        </authorList>
    </citation>
    <scope>NUCLEOTIDE SEQUENCE</scope>
    <source>
        <strain evidence="6">ICMP 16352</strain>
    </source>
</reference>
<dbReference type="Gene3D" id="3.90.70.10">
    <property type="entry name" value="Cysteine proteinases"/>
    <property type="match status" value="1"/>
</dbReference>
<dbReference type="Proteomes" id="UP001175227">
    <property type="component" value="Unassembled WGS sequence"/>
</dbReference>
<evidence type="ECO:0000256" key="1">
    <source>
        <dbReference type="ARBA" id="ARBA00007623"/>
    </source>
</evidence>
<keyword evidence="7" id="KW-1185">Reference proteome</keyword>
<sequence>MPLFNLFKGKPAAKKTTASFLQEHDQAGLLVTDELEKALVDCKAKVERIAKECKAKNRKFRDHEFDLQNDRSRCLHGLTSEETYNPSDVLRATQVFDNPQFFIDGASSNDIVQGAIGDCWFVSALATVCTPKGLVEKFCVARDEKIGVYGFIFFRDNKWVDVIIDDLVFTSIPKFEELSGAEKQLYHNDKALYNRSSRKGSATLYFARSGTDGETWVPLIEKAYAKLHGSYGALCGGWACEAVEDLTGGVTCFIPTNDILDPDLFWTEELLKANHDRLFGVSFNDLDSSRSGDNSIKVSGLMGGHAYSVLRAVECKGRRFVVVRNPWGQSEWTGPWSDGSKQWTPEWLEILPQLKHCFGDDGQFVMEYTDFLECWERIDKTILFDAHWVMSSQWLHVTARPLPSAWTYGDVSFTITLPAVTKAVIVLSQLDNRYFTPISGRSYWAFDFVVFKKGNKDVLTQSSVSGFLARSVNVELDLEAGSYVVHVRLDRVVYRPSTYLQEGMENWDTRFLSRVLTERAKSQSIAMNFDAKYYFFTFYFVRWLMDIDNSSQAQNLPIPLDILAGQDLSELEQKALAIKKAEEEKAVTERKAAEEKEAIEGGIKTEESPKENTEDRPKEKTKDSPTENTNKEDTKDSVGSEMEKKASGDKDKGKGEKKKAGEDPVVETILTDDDKKDDIDTTDTVPEHSADDSDSDNEKAKIARDIKQTSDDDSIFLGLRVYTSKDAPAEICGQLRHEIELSATLAL</sequence>
<dbReference type="InterPro" id="IPR022684">
    <property type="entry name" value="Calpain_cysteine_protease"/>
</dbReference>
<feature type="domain" description="Calpain catalytic" evidence="5">
    <location>
        <begin position="91"/>
        <end position="384"/>
    </location>
</feature>
<dbReference type="InterPro" id="IPR038765">
    <property type="entry name" value="Papain-like_cys_pep_sf"/>
</dbReference>
<protein>
    <recommendedName>
        <fullName evidence="5">Calpain catalytic domain-containing protein</fullName>
    </recommendedName>
</protein>
<evidence type="ECO:0000256" key="2">
    <source>
        <dbReference type="PIRSR" id="PIRSR622684-1"/>
    </source>
</evidence>
<dbReference type="EMBL" id="JAUEPR010000002">
    <property type="protein sequence ID" value="KAK0488665.1"/>
    <property type="molecule type" value="Genomic_DNA"/>
</dbReference>
<feature type="compositionally biased region" description="Basic and acidic residues" evidence="4">
    <location>
        <begin position="672"/>
        <end position="706"/>
    </location>
</feature>
<accession>A0AA39PQH9</accession>
<feature type="active site" evidence="2 3">
    <location>
        <position position="305"/>
    </location>
</feature>
<evidence type="ECO:0000313" key="6">
    <source>
        <dbReference type="EMBL" id="KAK0488665.1"/>
    </source>
</evidence>
<proteinExistence type="inferred from homology"/>
<feature type="active site" evidence="2 3">
    <location>
        <position position="119"/>
    </location>
</feature>
<keyword evidence="3" id="KW-0788">Thiol protease</keyword>
<organism evidence="6 7">
    <name type="scientific">Armillaria novae-zelandiae</name>
    <dbReference type="NCBI Taxonomy" id="153914"/>
    <lineage>
        <taxon>Eukaryota</taxon>
        <taxon>Fungi</taxon>
        <taxon>Dikarya</taxon>
        <taxon>Basidiomycota</taxon>
        <taxon>Agaricomycotina</taxon>
        <taxon>Agaricomycetes</taxon>
        <taxon>Agaricomycetidae</taxon>
        <taxon>Agaricales</taxon>
        <taxon>Marasmiineae</taxon>
        <taxon>Physalacriaceae</taxon>
        <taxon>Armillaria</taxon>
    </lineage>
</organism>
<evidence type="ECO:0000259" key="5">
    <source>
        <dbReference type="PROSITE" id="PS50203"/>
    </source>
</evidence>
<dbReference type="CDD" id="cd00044">
    <property type="entry name" value="CysPc"/>
    <property type="match status" value="1"/>
</dbReference>
<dbReference type="SMART" id="SM00230">
    <property type="entry name" value="CysPc"/>
    <property type="match status" value="1"/>
</dbReference>
<comment type="similarity">
    <text evidence="1">Belongs to the peptidase C2 family.</text>
</comment>
<comment type="caution">
    <text evidence="6">The sequence shown here is derived from an EMBL/GenBank/DDBJ whole genome shotgun (WGS) entry which is preliminary data.</text>
</comment>
<dbReference type="PANTHER" id="PTHR10183">
    <property type="entry name" value="CALPAIN"/>
    <property type="match status" value="1"/>
</dbReference>
<feature type="compositionally biased region" description="Basic and acidic residues" evidence="4">
    <location>
        <begin position="582"/>
        <end position="662"/>
    </location>
</feature>
<feature type="region of interest" description="Disordered" evidence="4">
    <location>
        <begin position="582"/>
        <end position="706"/>
    </location>
</feature>
<dbReference type="SUPFAM" id="SSF54001">
    <property type="entry name" value="Cysteine proteinases"/>
    <property type="match status" value="1"/>
</dbReference>
<evidence type="ECO:0000256" key="3">
    <source>
        <dbReference type="PROSITE-ProRule" id="PRU00239"/>
    </source>
</evidence>
<feature type="active site" evidence="2 3">
    <location>
        <position position="325"/>
    </location>
</feature>
<keyword evidence="3" id="KW-0645">Protease</keyword>
<name>A0AA39PQH9_9AGAR</name>